<dbReference type="KEGG" id="dmr:Deima_2836"/>
<dbReference type="AlphaFoldDB" id="E8UBM6"/>
<reference evidence="1 2" key="1">
    <citation type="journal article" date="2011" name="Stand. Genomic Sci.">
        <title>Complete genome sequence of Deinococcus maricopensis type strain (LB-34).</title>
        <authorList>
            <person name="Pukall R."/>
            <person name="Zeytun A."/>
            <person name="Lucas S."/>
            <person name="Lapidus A."/>
            <person name="Hammon N."/>
            <person name="Deshpande S."/>
            <person name="Nolan M."/>
            <person name="Cheng J.F."/>
            <person name="Pitluck S."/>
            <person name="Liolios K."/>
            <person name="Pagani I."/>
            <person name="Mikhailova N."/>
            <person name="Ivanova N."/>
            <person name="Mavromatis K."/>
            <person name="Pati A."/>
            <person name="Tapia R."/>
            <person name="Han C."/>
            <person name="Goodwin L."/>
            <person name="Chen A."/>
            <person name="Palaniappan K."/>
            <person name="Land M."/>
            <person name="Hauser L."/>
            <person name="Chang Y.J."/>
            <person name="Jeffries C.D."/>
            <person name="Brambilla E.M."/>
            <person name="Rohde M."/>
            <person name="Goker M."/>
            <person name="Detter J.C."/>
            <person name="Woyke T."/>
            <person name="Bristow J."/>
            <person name="Eisen J.A."/>
            <person name="Markowitz V."/>
            <person name="Hugenholtz P."/>
            <person name="Kyrpides N.C."/>
            <person name="Klenk H.P."/>
        </authorList>
    </citation>
    <scope>NUCLEOTIDE SEQUENCE [LARGE SCALE GENOMIC DNA]</scope>
    <source>
        <strain evidence="2">DSM 21211 / LMG 22137 / NRRL B-23946 / LB-34</strain>
    </source>
</reference>
<protein>
    <submittedName>
        <fullName evidence="1">Uncharacterized protein</fullName>
    </submittedName>
</protein>
<evidence type="ECO:0000313" key="2">
    <source>
        <dbReference type="Proteomes" id="UP000008635"/>
    </source>
</evidence>
<organism evidence="1 2">
    <name type="scientific">Deinococcus maricopensis (strain DSM 21211 / LMG 22137 / NRRL B-23946 / LB-34)</name>
    <dbReference type="NCBI Taxonomy" id="709986"/>
    <lineage>
        <taxon>Bacteria</taxon>
        <taxon>Thermotogati</taxon>
        <taxon>Deinococcota</taxon>
        <taxon>Deinococci</taxon>
        <taxon>Deinococcales</taxon>
        <taxon>Deinococcaceae</taxon>
        <taxon>Deinococcus</taxon>
    </lineage>
</organism>
<evidence type="ECO:0000313" key="1">
    <source>
        <dbReference type="EMBL" id="ADV68465.1"/>
    </source>
</evidence>
<name>E8UBM6_DEIML</name>
<gene>
    <name evidence="1" type="ordered locus">Deima_2836</name>
</gene>
<keyword evidence="2" id="KW-1185">Reference proteome</keyword>
<dbReference type="Proteomes" id="UP000008635">
    <property type="component" value="Chromosome"/>
</dbReference>
<dbReference type="STRING" id="709986.Deima_2836"/>
<reference evidence="2" key="2">
    <citation type="submission" date="2011-01" db="EMBL/GenBank/DDBJ databases">
        <title>The complete genome of Deinococcus maricopensis DSM 21211.</title>
        <authorList>
            <consortium name="US DOE Joint Genome Institute (JGI-PGF)"/>
            <person name="Lucas S."/>
            <person name="Copeland A."/>
            <person name="Lapidus A."/>
            <person name="Goodwin L."/>
            <person name="Pitluck S."/>
            <person name="Kyrpides N."/>
            <person name="Mavromatis K."/>
            <person name="Pagani I."/>
            <person name="Ivanova N."/>
            <person name="Ovchinnikova G."/>
            <person name="Zeytun A."/>
            <person name="Detter J.C."/>
            <person name="Han C."/>
            <person name="Land M."/>
            <person name="Hauser L."/>
            <person name="Markowitz V."/>
            <person name="Cheng J.-F."/>
            <person name="Hugenholtz P."/>
            <person name="Woyke T."/>
            <person name="Wu D."/>
            <person name="Pukall R."/>
            <person name="Gehrich-Schroeter G."/>
            <person name="Brambilla E."/>
            <person name="Klenk H.-P."/>
            <person name="Eisen J.A."/>
        </authorList>
    </citation>
    <scope>NUCLEOTIDE SEQUENCE [LARGE SCALE GENOMIC DNA]</scope>
    <source>
        <strain evidence="2">DSM 21211 / LMG 22137 / NRRL B-23946 / LB-34</strain>
    </source>
</reference>
<dbReference type="RefSeq" id="WP_013557969.1">
    <property type="nucleotide sequence ID" value="NC_014958.1"/>
</dbReference>
<dbReference type="HOGENOM" id="CLU_3060806_0_0_0"/>
<sequence precursor="true">MFLEVVLVLGWLLFCVLAAVALGAWYRRQERLDVRSPNLTGAARQEDLSTRVR</sequence>
<proteinExistence type="predicted"/>
<accession>E8UBM6</accession>
<dbReference type="EMBL" id="CP002454">
    <property type="protein sequence ID" value="ADV68465.1"/>
    <property type="molecule type" value="Genomic_DNA"/>
</dbReference>